<feature type="compositionally biased region" description="Basic and acidic residues" evidence="4">
    <location>
        <begin position="1"/>
        <end position="10"/>
    </location>
</feature>
<dbReference type="EMBL" id="AHHD01000362">
    <property type="protein sequence ID" value="EKG14258.1"/>
    <property type="molecule type" value="Genomic_DNA"/>
</dbReference>
<dbReference type="eggNOG" id="KOG0834">
    <property type="taxonomic scope" value="Eukaryota"/>
</dbReference>
<dbReference type="InParanoid" id="K2RI12"/>
<reference evidence="6 7" key="1">
    <citation type="journal article" date="2012" name="BMC Genomics">
        <title>Tools to kill: Genome of one of the most destructive plant pathogenic fungi Macrophomina phaseolina.</title>
        <authorList>
            <person name="Islam M.S."/>
            <person name="Haque M.S."/>
            <person name="Islam M.M."/>
            <person name="Emdad E.M."/>
            <person name="Halim A."/>
            <person name="Hossen Q.M.M."/>
            <person name="Hossain M.Z."/>
            <person name="Ahmed B."/>
            <person name="Rahim S."/>
            <person name="Rahman M.S."/>
            <person name="Alam M.M."/>
            <person name="Hou S."/>
            <person name="Wan X."/>
            <person name="Saito J.A."/>
            <person name="Alam M."/>
        </authorList>
    </citation>
    <scope>NUCLEOTIDE SEQUENCE [LARGE SCALE GENOMIC DNA]</scope>
    <source>
        <strain evidence="6 7">MS6</strain>
    </source>
</reference>
<dbReference type="VEuPathDB" id="FungiDB:MPH_08548"/>
<feature type="domain" description="Cyclin-like" evidence="5">
    <location>
        <begin position="207"/>
        <end position="310"/>
    </location>
</feature>
<name>K2RI12_MACPH</name>
<evidence type="ECO:0000256" key="4">
    <source>
        <dbReference type="SAM" id="MobiDB-lite"/>
    </source>
</evidence>
<comment type="caution">
    <text evidence="6">The sequence shown here is derived from an EMBL/GenBank/DDBJ whole genome shotgun (WGS) entry which is preliminary data.</text>
</comment>
<dbReference type="SUPFAM" id="SSF47954">
    <property type="entry name" value="Cyclin-like"/>
    <property type="match status" value="2"/>
</dbReference>
<evidence type="ECO:0000313" key="7">
    <source>
        <dbReference type="Proteomes" id="UP000007129"/>
    </source>
</evidence>
<dbReference type="InterPro" id="IPR013763">
    <property type="entry name" value="Cyclin-like_dom"/>
</dbReference>
<dbReference type="OrthoDB" id="4951845at2759"/>
<dbReference type="PANTHER" id="PTHR10026">
    <property type="entry name" value="CYCLIN"/>
    <property type="match status" value="1"/>
</dbReference>
<dbReference type="InterPro" id="IPR006671">
    <property type="entry name" value="Cyclin_N"/>
</dbReference>
<organism evidence="6 7">
    <name type="scientific">Macrophomina phaseolina (strain MS6)</name>
    <name type="common">Charcoal rot fungus</name>
    <dbReference type="NCBI Taxonomy" id="1126212"/>
    <lineage>
        <taxon>Eukaryota</taxon>
        <taxon>Fungi</taxon>
        <taxon>Dikarya</taxon>
        <taxon>Ascomycota</taxon>
        <taxon>Pezizomycotina</taxon>
        <taxon>Dothideomycetes</taxon>
        <taxon>Dothideomycetes incertae sedis</taxon>
        <taxon>Botryosphaeriales</taxon>
        <taxon>Botryosphaeriaceae</taxon>
        <taxon>Macrophomina</taxon>
    </lineage>
</organism>
<protein>
    <recommendedName>
        <fullName evidence="2">RNA polymerase II holoenzyme cyclin-like subunit</fullName>
    </recommendedName>
</protein>
<dbReference type="InterPro" id="IPR043198">
    <property type="entry name" value="Cyclin/Ssn8"/>
</dbReference>
<evidence type="ECO:0000256" key="1">
    <source>
        <dbReference type="ARBA" id="ARBA00008638"/>
    </source>
</evidence>
<dbReference type="AlphaFoldDB" id="K2RI12"/>
<feature type="region of interest" description="Disordered" evidence="4">
    <location>
        <begin position="1"/>
        <end position="130"/>
    </location>
</feature>
<gene>
    <name evidence="6" type="ORF">MPH_08548</name>
</gene>
<evidence type="ECO:0000256" key="3">
    <source>
        <dbReference type="RuleBase" id="RU000383"/>
    </source>
</evidence>
<evidence type="ECO:0000313" key="6">
    <source>
        <dbReference type="EMBL" id="EKG14258.1"/>
    </source>
</evidence>
<dbReference type="InterPro" id="IPR036915">
    <property type="entry name" value="Cyclin-like_sf"/>
</dbReference>
<dbReference type="SMART" id="SM00385">
    <property type="entry name" value="CYCLIN"/>
    <property type="match status" value="1"/>
</dbReference>
<dbReference type="STRING" id="1126212.K2RI12"/>
<feature type="region of interest" description="Disordered" evidence="4">
    <location>
        <begin position="402"/>
        <end position="425"/>
    </location>
</feature>
<sequence length="425" mass="46975">MHSDGPLRDLQEDEDCPRGVSQRRDRAAESAAPARRQRQHQRQKRQAPPGLASGRAAGAGAAQDRSAARPAADNPNLIALGSRDKIPSHDGSASQDSHHDSSQAVRAEQSAAPRPPENERPGTPRKLLHLRPYGQLTPLRDQDEDADVIIMAPAPAPLAAPNGQPGPHPSFIEVAKPYIFQQKIEQFLTAIGMPEAKEDSNRLQGVQLIDNVRKSLQLPVRTFNTACVYYHKFRLIHADNEYNLIEASLAALFTACKIEDTLKKSKEIICASFNLKLSPGEHLSPDDPQRHQQLEQPSKVIIGLERLMLEGAGFDFRNRQPQKLVIKLTRRCGFAKDRVGKTAYSMSLDLYRTFAPLKQTTAAMAIACVELAARLCGANLERIVGEGSTIDYARWRVTRAEVMGESSPPPPRKHHSVATRAREQH</sequence>
<dbReference type="HOGENOM" id="CLU_645684_0_0_1"/>
<feature type="compositionally biased region" description="Basic residues" evidence="4">
    <location>
        <begin position="35"/>
        <end position="45"/>
    </location>
</feature>
<accession>K2RI12</accession>
<feature type="compositionally biased region" description="Low complexity" evidence="4">
    <location>
        <begin position="46"/>
        <end position="72"/>
    </location>
</feature>
<comment type="similarity">
    <text evidence="1">Belongs to the cyclin family. Cyclin C subfamily.</text>
</comment>
<dbReference type="GO" id="GO:0006357">
    <property type="term" value="P:regulation of transcription by RNA polymerase II"/>
    <property type="evidence" value="ECO:0007669"/>
    <property type="project" value="InterPro"/>
</dbReference>
<keyword evidence="3" id="KW-0195">Cyclin</keyword>
<dbReference type="GO" id="GO:0016538">
    <property type="term" value="F:cyclin-dependent protein serine/threonine kinase regulator activity"/>
    <property type="evidence" value="ECO:0007669"/>
    <property type="project" value="InterPro"/>
</dbReference>
<dbReference type="Proteomes" id="UP000007129">
    <property type="component" value="Unassembled WGS sequence"/>
</dbReference>
<dbReference type="Gene3D" id="1.10.472.10">
    <property type="entry name" value="Cyclin-like"/>
    <property type="match status" value="1"/>
</dbReference>
<dbReference type="Pfam" id="PF00134">
    <property type="entry name" value="Cyclin_N"/>
    <property type="match status" value="1"/>
</dbReference>
<evidence type="ECO:0000256" key="2">
    <source>
        <dbReference type="ARBA" id="ARBA00014912"/>
    </source>
</evidence>
<evidence type="ECO:0000259" key="5">
    <source>
        <dbReference type="SMART" id="SM00385"/>
    </source>
</evidence>
<proteinExistence type="inferred from homology"/>